<keyword evidence="2 4" id="KW-0863">Zinc-finger</keyword>
<keyword evidence="5" id="KW-0175">Coiled coil</keyword>
<dbReference type="SMART" id="SM00589">
    <property type="entry name" value="PRY"/>
    <property type="match status" value="1"/>
</dbReference>
<dbReference type="Pfam" id="PF25600">
    <property type="entry name" value="TRIM_CC"/>
    <property type="match status" value="1"/>
</dbReference>
<reference evidence="8 9" key="1">
    <citation type="journal article" date="2019" name="Mol. Ecol. Resour.">
        <title>Chromosome-level genome assembly of Triplophysa tibetana, a fish adapted to the harsh high-altitude environment of the Tibetan Plateau.</title>
        <authorList>
            <person name="Yang X."/>
            <person name="Liu H."/>
            <person name="Ma Z."/>
            <person name="Zou Y."/>
            <person name="Zou M."/>
            <person name="Mao Y."/>
            <person name="Li X."/>
            <person name="Wang H."/>
            <person name="Chen T."/>
            <person name="Wang W."/>
            <person name="Yang R."/>
        </authorList>
    </citation>
    <scope>NUCLEOTIDE SEQUENCE [LARGE SCALE GENOMIC DNA]</scope>
    <source>
        <strain evidence="8">TTIB1903HZAU</strain>
        <tissue evidence="8">Muscle</tissue>
    </source>
</reference>
<evidence type="ECO:0000259" key="6">
    <source>
        <dbReference type="PROSITE" id="PS50119"/>
    </source>
</evidence>
<dbReference type="PANTHER" id="PTHR25465">
    <property type="entry name" value="B-BOX DOMAIN CONTAINING"/>
    <property type="match status" value="1"/>
</dbReference>
<keyword evidence="3" id="KW-0862">Zinc</keyword>
<dbReference type="InterPro" id="IPR001870">
    <property type="entry name" value="B30.2/SPRY"/>
</dbReference>
<dbReference type="AlphaFoldDB" id="A0A5A9NBU3"/>
<evidence type="ECO:0000256" key="2">
    <source>
        <dbReference type="ARBA" id="ARBA00022771"/>
    </source>
</evidence>
<dbReference type="SUPFAM" id="SSF57845">
    <property type="entry name" value="B-box zinc-binding domain"/>
    <property type="match status" value="1"/>
</dbReference>
<evidence type="ECO:0000313" key="9">
    <source>
        <dbReference type="Proteomes" id="UP000324632"/>
    </source>
</evidence>
<dbReference type="InterPro" id="IPR013320">
    <property type="entry name" value="ConA-like_dom_sf"/>
</dbReference>
<feature type="coiled-coil region" evidence="5">
    <location>
        <begin position="218"/>
        <end position="252"/>
    </location>
</feature>
<dbReference type="PANTHER" id="PTHR25465:SF5">
    <property type="entry name" value="E3 UBIQUITIN_ISG15 LIGASE TRIM25-RELATED"/>
    <property type="match status" value="1"/>
</dbReference>
<dbReference type="CDD" id="cd19769">
    <property type="entry name" value="Bbox2_TRIM16-like"/>
    <property type="match status" value="1"/>
</dbReference>
<dbReference type="SMART" id="SM00336">
    <property type="entry name" value="BBOX"/>
    <property type="match status" value="1"/>
</dbReference>
<dbReference type="InterPro" id="IPR003877">
    <property type="entry name" value="SPRY_dom"/>
</dbReference>
<dbReference type="InterPro" id="IPR000315">
    <property type="entry name" value="Znf_B-box"/>
</dbReference>
<evidence type="ECO:0000256" key="1">
    <source>
        <dbReference type="ARBA" id="ARBA00022723"/>
    </source>
</evidence>
<dbReference type="Pfam" id="PF00643">
    <property type="entry name" value="zf-B_box"/>
    <property type="match status" value="1"/>
</dbReference>
<dbReference type="InterPro" id="IPR058030">
    <property type="entry name" value="TRIM8/14/16/25/29/45/65_CC"/>
</dbReference>
<dbReference type="Proteomes" id="UP000324632">
    <property type="component" value="Chromosome 20"/>
</dbReference>
<evidence type="ECO:0000259" key="7">
    <source>
        <dbReference type="PROSITE" id="PS50188"/>
    </source>
</evidence>
<dbReference type="Pfam" id="PF13765">
    <property type="entry name" value="PRY"/>
    <property type="match status" value="1"/>
</dbReference>
<comment type="caution">
    <text evidence="8">The sequence shown here is derived from an EMBL/GenBank/DDBJ whole genome shotgun (WGS) entry which is preliminary data.</text>
</comment>
<keyword evidence="1" id="KW-0479">Metal-binding</keyword>
<sequence length="507" mass="57649">MEQESHPPVCSGCPQDPQINICCECEHISETDPDQPESLERADPDQSVASVIERLERTDLQTDECEAEGADGDCDACAVTKAEAMKSCQRCLSSRCDAHFITRADLRTCETQTCSRHDRPLEVYCRSDQMCVCFLCLLDEHKGHDVVSVASGRAEKQAHLEETWKKVTDRETELNDVKTAGDILMNLSEATEEAGERIFTELMAFIQRSHTEVMTLIQNHMRAEMNRIQQHVEGLEEKISELKCEHSELRWLSDTENHVSYLQKVLSSQRDDFSSPTINPQFSFGEVIKSLSALTQQTRDIWSLEIRRIGSTVNRDQILLPSEPKTREDFLQFLVPLSLDSNTAHRNLRLTDQNRGVACSTESQSYPEHPERFQWWAQVLTSEGLTGRCYWEVIWTGLYGVDVAVAYRDIKRTGDGDDSGFGYNRYSWSLDCSESRCALVHDNTETEMTGVVSHRIGVYLDHRAGLLSFYSITDTMTLLHRVHNHFTQPLYPGFGLFQGSWLVFSGP</sequence>
<dbReference type="SUPFAM" id="SSF49899">
    <property type="entry name" value="Concanavalin A-like lectins/glucanases"/>
    <property type="match status" value="1"/>
</dbReference>
<dbReference type="InterPro" id="IPR043136">
    <property type="entry name" value="B30.2/SPRY_sf"/>
</dbReference>
<dbReference type="InterPro" id="IPR003879">
    <property type="entry name" value="Butyrophylin_SPRY"/>
</dbReference>
<organism evidence="8 9">
    <name type="scientific">Triplophysa tibetana</name>
    <dbReference type="NCBI Taxonomy" id="1572043"/>
    <lineage>
        <taxon>Eukaryota</taxon>
        <taxon>Metazoa</taxon>
        <taxon>Chordata</taxon>
        <taxon>Craniata</taxon>
        <taxon>Vertebrata</taxon>
        <taxon>Euteleostomi</taxon>
        <taxon>Actinopterygii</taxon>
        <taxon>Neopterygii</taxon>
        <taxon>Teleostei</taxon>
        <taxon>Ostariophysi</taxon>
        <taxon>Cypriniformes</taxon>
        <taxon>Nemacheilidae</taxon>
        <taxon>Triplophysa</taxon>
    </lineage>
</organism>
<evidence type="ECO:0000313" key="8">
    <source>
        <dbReference type="EMBL" id="KAA0706516.1"/>
    </source>
</evidence>
<proteinExistence type="predicted"/>
<dbReference type="CDD" id="cd16040">
    <property type="entry name" value="SPRY_PRY_SNTX"/>
    <property type="match status" value="1"/>
</dbReference>
<protein>
    <submittedName>
        <fullName evidence="8">Tripartite motif-containing protein 16</fullName>
    </submittedName>
</protein>
<evidence type="ECO:0000256" key="3">
    <source>
        <dbReference type="ARBA" id="ARBA00022833"/>
    </source>
</evidence>
<dbReference type="PROSITE" id="PS50188">
    <property type="entry name" value="B302_SPRY"/>
    <property type="match status" value="1"/>
</dbReference>
<dbReference type="Gene3D" id="2.60.120.920">
    <property type="match status" value="1"/>
</dbReference>
<feature type="domain" description="B30.2/SPRY" evidence="7">
    <location>
        <begin position="317"/>
        <end position="507"/>
    </location>
</feature>
<gene>
    <name evidence="8" type="ORF">E1301_Tti020979</name>
</gene>
<dbReference type="InterPro" id="IPR006574">
    <property type="entry name" value="PRY"/>
</dbReference>
<dbReference type="PRINTS" id="PR01407">
    <property type="entry name" value="BUTYPHLNCDUF"/>
</dbReference>
<dbReference type="Pfam" id="PF00622">
    <property type="entry name" value="SPRY"/>
    <property type="match status" value="1"/>
</dbReference>
<dbReference type="SMART" id="SM00449">
    <property type="entry name" value="SPRY"/>
    <property type="match status" value="1"/>
</dbReference>
<dbReference type="EMBL" id="SOYY01000020">
    <property type="protein sequence ID" value="KAA0706516.1"/>
    <property type="molecule type" value="Genomic_DNA"/>
</dbReference>
<dbReference type="GO" id="GO:0005737">
    <property type="term" value="C:cytoplasm"/>
    <property type="evidence" value="ECO:0007669"/>
    <property type="project" value="UniProtKB-ARBA"/>
</dbReference>
<feature type="domain" description="B box-type" evidence="6">
    <location>
        <begin position="109"/>
        <end position="149"/>
    </location>
</feature>
<evidence type="ECO:0000256" key="5">
    <source>
        <dbReference type="SAM" id="Coils"/>
    </source>
</evidence>
<accession>A0A5A9NBU3</accession>
<dbReference type="GO" id="GO:0008270">
    <property type="term" value="F:zinc ion binding"/>
    <property type="evidence" value="ECO:0007669"/>
    <property type="project" value="UniProtKB-KW"/>
</dbReference>
<name>A0A5A9NBU3_9TELE</name>
<dbReference type="InterPro" id="IPR051051">
    <property type="entry name" value="E3_ubiq-ligase_TRIM/RNF"/>
</dbReference>
<dbReference type="Gene3D" id="3.30.160.60">
    <property type="entry name" value="Classic Zinc Finger"/>
    <property type="match status" value="1"/>
</dbReference>
<dbReference type="PROSITE" id="PS50119">
    <property type="entry name" value="ZF_BBOX"/>
    <property type="match status" value="1"/>
</dbReference>
<evidence type="ECO:0000256" key="4">
    <source>
        <dbReference type="PROSITE-ProRule" id="PRU00024"/>
    </source>
</evidence>
<keyword evidence="9" id="KW-1185">Reference proteome</keyword>